<protein>
    <submittedName>
        <fullName evidence="4">Uncharacterized protein</fullName>
    </submittedName>
</protein>
<reference evidence="4 5" key="1">
    <citation type="submission" date="2020-10" db="EMBL/GenBank/DDBJ databases">
        <title>The Coptis chinensis genome and diversification of protoberbering-type alkaloids.</title>
        <authorList>
            <person name="Wang B."/>
            <person name="Shu S."/>
            <person name="Song C."/>
            <person name="Liu Y."/>
        </authorList>
    </citation>
    <scope>NUCLEOTIDE SEQUENCE [LARGE SCALE GENOMIC DNA]</scope>
    <source>
        <strain evidence="4">HL-2020</strain>
        <tissue evidence="4">Leaf</tissue>
    </source>
</reference>
<keyword evidence="1" id="KW-0677">Repeat</keyword>
<dbReference type="InterPro" id="IPR011990">
    <property type="entry name" value="TPR-like_helical_dom_sf"/>
</dbReference>
<dbReference type="AlphaFoldDB" id="A0A835LMC1"/>
<dbReference type="OrthoDB" id="72596at2759"/>
<dbReference type="InterPro" id="IPR039663">
    <property type="entry name" value="AIP/AIPL1/TTC9"/>
</dbReference>
<dbReference type="PANTHER" id="PTHR11242">
    <property type="entry name" value="ARYL HYDROCARBON RECEPTOR INTERACTING PROTEIN RELATED"/>
    <property type="match status" value="1"/>
</dbReference>
<dbReference type="PROSITE" id="PS50005">
    <property type="entry name" value="TPR"/>
    <property type="match status" value="1"/>
</dbReference>
<name>A0A835LMC1_9MAGN</name>
<dbReference type="Proteomes" id="UP000631114">
    <property type="component" value="Unassembled WGS sequence"/>
</dbReference>
<evidence type="ECO:0000313" key="4">
    <source>
        <dbReference type="EMBL" id="KAF9600923.1"/>
    </source>
</evidence>
<gene>
    <name evidence="4" type="ORF">IFM89_013830</name>
</gene>
<evidence type="ECO:0000256" key="2">
    <source>
        <dbReference type="ARBA" id="ARBA00022803"/>
    </source>
</evidence>
<dbReference type="InterPro" id="IPR019734">
    <property type="entry name" value="TPR_rpt"/>
</dbReference>
<feature type="repeat" description="TPR" evidence="3">
    <location>
        <begin position="84"/>
        <end position="117"/>
    </location>
</feature>
<proteinExistence type="predicted"/>
<keyword evidence="5" id="KW-1185">Reference proteome</keyword>
<dbReference type="Gene3D" id="1.25.40.10">
    <property type="entry name" value="Tetratricopeptide repeat domain"/>
    <property type="match status" value="1"/>
</dbReference>
<dbReference type="SMART" id="SM00028">
    <property type="entry name" value="TPR"/>
    <property type="match status" value="1"/>
</dbReference>
<evidence type="ECO:0000313" key="5">
    <source>
        <dbReference type="Proteomes" id="UP000631114"/>
    </source>
</evidence>
<organism evidence="4 5">
    <name type="scientific">Coptis chinensis</name>
    <dbReference type="NCBI Taxonomy" id="261450"/>
    <lineage>
        <taxon>Eukaryota</taxon>
        <taxon>Viridiplantae</taxon>
        <taxon>Streptophyta</taxon>
        <taxon>Embryophyta</taxon>
        <taxon>Tracheophyta</taxon>
        <taxon>Spermatophyta</taxon>
        <taxon>Magnoliopsida</taxon>
        <taxon>Ranunculales</taxon>
        <taxon>Ranunculaceae</taxon>
        <taxon>Coptidoideae</taxon>
        <taxon>Coptis</taxon>
    </lineage>
</organism>
<accession>A0A835LMC1</accession>
<evidence type="ECO:0000256" key="3">
    <source>
        <dbReference type="PROSITE-ProRule" id="PRU00339"/>
    </source>
</evidence>
<keyword evidence="2 3" id="KW-0802">TPR repeat</keyword>
<evidence type="ECO:0000256" key="1">
    <source>
        <dbReference type="ARBA" id="ARBA00022737"/>
    </source>
</evidence>
<dbReference type="PANTHER" id="PTHR11242:SF16">
    <property type="entry name" value="ISOMERASE, PUTATIVE-RELATED"/>
    <property type="match status" value="1"/>
</dbReference>
<comment type="caution">
    <text evidence="4">The sequence shown here is derived from an EMBL/GenBank/DDBJ whole genome shotgun (WGS) entry which is preliminary data.</text>
</comment>
<sequence length="131" mass="14787">MNAITGSVSSLQNIPNTVVHSPVMLRQRIPVGELHLLPGIQVTWYFILESTNEEWIIGNGIGREVHCAQQEVRTMVLELASTNVKALYRRAQAYIQLADLDLAEIDIKNALEIEPNNRKQQHRQENSSVDS</sequence>
<dbReference type="SUPFAM" id="SSF48452">
    <property type="entry name" value="TPR-like"/>
    <property type="match status" value="1"/>
</dbReference>
<dbReference type="EMBL" id="JADFTS010000006">
    <property type="protein sequence ID" value="KAF9600923.1"/>
    <property type="molecule type" value="Genomic_DNA"/>
</dbReference>